<protein>
    <submittedName>
        <fullName evidence="3">NPH3 domain-containing protein</fullName>
    </submittedName>
</protein>
<keyword evidence="2" id="KW-1185">Reference proteome</keyword>
<name>A0A1I7T7L0_9PELO</name>
<feature type="compositionally biased region" description="Basic and acidic residues" evidence="1">
    <location>
        <begin position="149"/>
        <end position="195"/>
    </location>
</feature>
<evidence type="ECO:0000256" key="1">
    <source>
        <dbReference type="SAM" id="MobiDB-lite"/>
    </source>
</evidence>
<accession>A0A1I7T7L0</accession>
<feature type="region of interest" description="Disordered" evidence="1">
    <location>
        <begin position="79"/>
        <end position="204"/>
    </location>
</feature>
<feature type="compositionally biased region" description="Basic and acidic residues" evidence="1">
    <location>
        <begin position="79"/>
        <end position="89"/>
    </location>
</feature>
<sequence length="223" mass="25831">MTCNFASAVEQISKELEAQDGARQGLRKLCLMRVPIELLREFKIQELVKKVINHPISPEIFNLAMMVDARIQKLEDFESEKQKKTDELSSKAQLEELLSSKRTNPSKIVPKRKNSSSSSSSSSSTSPARINKPVFKPHRPSKNEIQMQEENRQKRLTREAEKKKADEANREANKAAFAKAREDRKRAMQMEKETKWTTSNRSKRRRRAMENVHFIVITECLFL</sequence>
<evidence type="ECO:0000313" key="3">
    <source>
        <dbReference type="WBParaSite" id="Csp11.Scaffold533.g3196.t1"/>
    </source>
</evidence>
<feature type="compositionally biased region" description="Low complexity" evidence="1">
    <location>
        <begin position="115"/>
        <end position="126"/>
    </location>
</feature>
<dbReference type="Proteomes" id="UP000095282">
    <property type="component" value="Unplaced"/>
</dbReference>
<organism evidence="2 3">
    <name type="scientific">Caenorhabditis tropicalis</name>
    <dbReference type="NCBI Taxonomy" id="1561998"/>
    <lineage>
        <taxon>Eukaryota</taxon>
        <taxon>Metazoa</taxon>
        <taxon>Ecdysozoa</taxon>
        <taxon>Nematoda</taxon>
        <taxon>Chromadorea</taxon>
        <taxon>Rhabditida</taxon>
        <taxon>Rhabditina</taxon>
        <taxon>Rhabditomorpha</taxon>
        <taxon>Rhabditoidea</taxon>
        <taxon>Rhabditidae</taxon>
        <taxon>Peloderinae</taxon>
        <taxon>Caenorhabditis</taxon>
    </lineage>
</organism>
<dbReference type="AlphaFoldDB" id="A0A1I7T7L0"/>
<evidence type="ECO:0000313" key="2">
    <source>
        <dbReference type="Proteomes" id="UP000095282"/>
    </source>
</evidence>
<proteinExistence type="predicted"/>
<reference evidence="3" key="1">
    <citation type="submission" date="2016-11" db="UniProtKB">
        <authorList>
            <consortium name="WormBaseParasite"/>
        </authorList>
    </citation>
    <scope>IDENTIFICATION</scope>
</reference>
<dbReference type="WBParaSite" id="Csp11.Scaffold533.g3196.t1">
    <property type="protein sequence ID" value="Csp11.Scaffold533.g3196.t1"/>
    <property type="gene ID" value="Csp11.Scaffold533.g3196"/>
</dbReference>